<feature type="domain" description="Potassium channel" evidence="10">
    <location>
        <begin position="135"/>
        <end position="193"/>
    </location>
</feature>
<feature type="non-terminal residue" evidence="11">
    <location>
        <position position="309"/>
    </location>
</feature>
<name>A0A498SV55_ACAVI</name>
<accession>A0A498SV55</accession>
<dbReference type="GO" id="GO:0030322">
    <property type="term" value="P:stabilization of membrane potential"/>
    <property type="evidence" value="ECO:0007669"/>
    <property type="project" value="TreeGrafter"/>
</dbReference>
<feature type="region of interest" description="Disordered" evidence="8">
    <location>
        <begin position="244"/>
        <end position="274"/>
    </location>
</feature>
<keyword evidence="2" id="KW-0813">Transport</keyword>
<feature type="transmembrane region" description="Helical" evidence="9">
    <location>
        <begin position="165"/>
        <end position="186"/>
    </location>
</feature>
<dbReference type="Pfam" id="PF07885">
    <property type="entry name" value="Ion_trans_2"/>
    <property type="match status" value="1"/>
</dbReference>
<dbReference type="GO" id="GO:0022841">
    <property type="term" value="F:potassium ion leak channel activity"/>
    <property type="evidence" value="ECO:0007669"/>
    <property type="project" value="TreeGrafter"/>
</dbReference>
<dbReference type="GO" id="GO:0015271">
    <property type="term" value="F:outward rectifier potassium channel activity"/>
    <property type="evidence" value="ECO:0007669"/>
    <property type="project" value="TreeGrafter"/>
</dbReference>
<dbReference type="Proteomes" id="UP000276991">
    <property type="component" value="Unassembled WGS sequence"/>
</dbReference>
<sequence>MVSIYAIFGAIILSHLETQEVDQWSNFISQNDAIQIFTQSTLFPPVYANRWNRSQNNIRQCITDIIRDLLKKSDCSNIVFDHLSLRYFKRCYYYNLFSFSNMTDNEKRNNSNNHLPTYIQPSNLHDSEMINDLSAEGWPFIDSLLFVFSLITTIGYGNITPKTFAGQIFCIFFSAFGVPLTLLTIADLGKFISEIIFACNDRFSVQLKRFWRRNSLRKRFKTIISNHRSNKFINNNFNDKLLHDENDNNESNGQNNSDNQVNETDGSTETSDNNEQSNRTLVLFVLFIIYVITGSLLLSSYEPEMPFFT</sequence>
<feature type="compositionally biased region" description="Polar residues" evidence="8">
    <location>
        <begin position="261"/>
        <end position="274"/>
    </location>
</feature>
<evidence type="ECO:0000256" key="2">
    <source>
        <dbReference type="ARBA" id="ARBA00022448"/>
    </source>
</evidence>
<reference evidence="11 12" key="1">
    <citation type="submission" date="2018-08" db="EMBL/GenBank/DDBJ databases">
        <authorList>
            <person name="Laetsch R D."/>
            <person name="Stevens L."/>
            <person name="Kumar S."/>
            <person name="Blaxter L. M."/>
        </authorList>
    </citation>
    <scope>NUCLEOTIDE SEQUENCE [LARGE SCALE GENOMIC DNA]</scope>
</reference>
<evidence type="ECO:0000256" key="1">
    <source>
        <dbReference type="ARBA" id="ARBA00004141"/>
    </source>
</evidence>
<gene>
    <name evidence="11" type="ORF">NAV_LOCUS9692</name>
</gene>
<protein>
    <recommendedName>
        <fullName evidence="10">Potassium channel domain-containing protein</fullName>
    </recommendedName>
</protein>
<organism evidence="11 12">
    <name type="scientific">Acanthocheilonema viteae</name>
    <name type="common">Filarial nematode worm</name>
    <name type="synonym">Dipetalonema viteae</name>
    <dbReference type="NCBI Taxonomy" id="6277"/>
    <lineage>
        <taxon>Eukaryota</taxon>
        <taxon>Metazoa</taxon>
        <taxon>Ecdysozoa</taxon>
        <taxon>Nematoda</taxon>
        <taxon>Chromadorea</taxon>
        <taxon>Rhabditida</taxon>
        <taxon>Spirurina</taxon>
        <taxon>Spiruromorpha</taxon>
        <taxon>Filarioidea</taxon>
        <taxon>Onchocercidae</taxon>
        <taxon>Acanthocheilonema</taxon>
    </lineage>
</organism>
<evidence type="ECO:0000313" key="12">
    <source>
        <dbReference type="Proteomes" id="UP000276991"/>
    </source>
</evidence>
<evidence type="ECO:0000313" key="11">
    <source>
        <dbReference type="EMBL" id="VBB34901.1"/>
    </source>
</evidence>
<dbReference type="PANTHER" id="PTHR11003">
    <property type="entry name" value="POTASSIUM CHANNEL, SUBFAMILY K"/>
    <property type="match status" value="1"/>
</dbReference>
<evidence type="ECO:0000256" key="6">
    <source>
        <dbReference type="ARBA" id="ARBA00023136"/>
    </source>
</evidence>
<feature type="transmembrane region" description="Helical" evidence="9">
    <location>
        <begin position="281"/>
        <end position="301"/>
    </location>
</feature>
<dbReference type="Gene3D" id="1.10.287.70">
    <property type="match status" value="1"/>
</dbReference>
<keyword evidence="5" id="KW-0406">Ion transport</keyword>
<evidence type="ECO:0000259" key="10">
    <source>
        <dbReference type="Pfam" id="PF07885"/>
    </source>
</evidence>
<dbReference type="InterPro" id="IPR013099">
    <property type="entry name" value="K_chnl_dom"/>
</dbReference>
<evidence type="ECO:0000256" key="4">
    <source>
        <dbReference type="ARBA" id="ARBA00022989"/>
    </source>
</evidence>
<evidence type="ECO:0000256" key="9">
    <source>
        <dbReference type="SAM" id="Phobius"/>
    </source>
</evidence>
<dbReference type="SUPFAM" id="SSF81324">
    <property type="entry name" value="Voltage-gated potassium channels"/>
    <property type="match status" value="1"/>
</dbReference>
<evidence type="ECO:0000256" key="3">
    <source>
        <dbReference type="ARBA" id="ARBA00022692"/>
    </source>
</evidence>
<evidence type="ECO:0000256" key="5">
    <source>
        <dbReference type="ARBA" id="ARBA00023065"/>
    </source>
</evidence>
<dbReference type="InterPro" id="IPR003280">
    <property type="entry name" value="2pore_dom_K_chnl"/>
</dbReference>
<proteinExistence type="predicted"/>
<dbReference type="EMBL" id="UPTC01004335">
    <property type="protein sequence ID" value="VBB34901.1"/>
    <property type="molecule type" value="Genomic_DNA"/>
</dbReference>
<evidence type="ECO:0000256" key="7">
    <source>
        <dbReference type="ARBA" id="ARBA00023303"/>
    </source>
</evidence>
<evidence type="ECO:0000256" key="8">
    <source>
        <dbReference type="SAM" id="MobiDB-lite"/>
    </source>
</evidence>
<feature type="compositionally biased region" description="Low complexity" evidence="8">
    <location>
        <begin position="249"/>
        <end position="260"/>
    </location>
</feature>
<keyword evidence="4 9" id="KW-1133">Transmembrane helix</keyword>
<dbReference type="AlphaFoldDB" id="A0A498SV55"/>
<dbReference type="STRING" id="6277.A0A498SV55"/>
<dbReference type="OrthoDB" id="5867355at2759"/>
<keyword evidence="7" id="KW-0407">Ion channel</keyword>
<keyword evidence="6 9" id="KW-0472">Membrane</keyword>
<dbReference type="PANTHER" id="PTHR11003:SF317">
    <property type="entry name" value="POTASSIUM CHANNEL DOMAIN-CONTAINING PROTEIN"/>
    <property type="match status" value="1"/>
</dbReference>
<feature type="transmembrane region" description="Helical" evidence="9">
    <location>
        <begin position="138"/>
        <end position="159"/>
    </location>
</feature>
<comment type="subcellular location">
    <subcellularLocation>
        <location evidence="1">Membrane</location>
        <topology evidence="1">Multi-pass membrane protein</topology>
    </subcellularLocation>
</comment>
<keyword evidence="3 9" id="KW-0812">Transmembrane</keyword>
<keyword evidence="12" id="KW-1185">Reference proteome</keyword>
<dbReference type="GO" id="GO:0005886">
    <property type="term" value="C:plasma membrane"/>
    <property type="evidence" value="ECO:0007669"/>
    <property type="project" value="TreeGrafter"/>
</dbReference>